<evidence type="ECO:0000313" key="2">
    <source>
        <dbReference type="EMBL" id="KAK3281198.1"/>
    </source>
</evidence>
<keyword evidence="3" id="KW-1185">Reference proteome</keyword>
<dbReference type="InterPro" id="IPR018490">
    <property type="entry name" value="cNMP-bd_dom_sf"/>
</dbReference>
<evidence type="ECO:0000313" key="3">
    <source>
        <dbReference type="Proteomes" id="UP001190700"/>
    </source>
</evidence>
<gene>
    <name evidence="2" type="ORF">CYMTET_10997</name>
</gene>
<dbReference type="PANTHER" id="PTHR23011:SF28">
    <property type="entry name" value="CYCLIC NUCLEOTIDE-BINDING DOMAIN CONTAINING PROTEIN"/>
    <property type="match status" value="1"/>
</dbReference>
<dbReference type="InterPro" id="IPR014710">
    <property type="entry name" value="RmlC-like_jellyroll"/>
</dbReference>
<sequence>MKSKWEVAREETFSLKGEPGLLPKRIVGLIRKKQAQKLERKDALALRSLCSTLIPAVNVLSSANQKLFCEAVELTFHTARLVIYKQNDRSDKVFFVLRGTGHAFIEGIGVVAVMGPGDVFGEMGVVQDAPRAATCFTRTSMTCLVLDKDTYLAIFTSAHESLYRGRMNFLKKQTYTFAKCCDEAVLDICRSISEFNFPKGTVLPLQSNKNMYFLITGDCWICAWIGPPENVPKGPDILRQGKYAEDDLYRLKKLFEGDTFGESSFFPNIVSASDAHLLWCAVAFSSGMRVFRLSKAHLLSKTPPGVLTNLEVGLRFKIEYMLRVKGKSLAAQNRCLSRDGNSAAISKRGLVNHARKTNAYPSPQDVKPELLRKSTLFLPNPNGDMTALSETAQQILQIPNDEDDDSALCQSQRQECLECDKALRQLEELKDAIMGVPQGRPRSNAISYDARIFPAIPRDAAGTAQYQSLTCDDAGKVALPNIRCIPNDKHDAQMLCSKYTNSALVNVIFNQHLNA</sequence>
<accession>A0AAE0GNL4</accession>
<dbReference type="AlphaFoldDB" id="A0AAE0GNL4"/>
<evidence type="ECO:0000259" key="1">
    <source>
        <dbReference type="PROSITE" id="PS50042"/>
    </source>
</evidence>
<dbReference type="SUPFAM" id="SSF51206">
    <property type="entry name" value="cAMP-binding domain-like"/>
    <property type="match status" value="2"/>
</dbReference>
<comment type="caution">
    <text evidence="2">The sequence shown here is derived from an EMBL/GenBank/DDBJ whole genome shotgun (WGS) entry which is preliminary data.</text>
</comment>
<dbReference type="PROSITE" id="PS50042">
    <property type="entry name" value="CNMP_BINDING_3"/>
    <property type="match status" value="1"/>
</dbReference>
<dbReference type="InterPro" id="IPR000595">
    <property type="entry name" value="cNMP-bd_dom"/>
</dbReference>
<dbReference type="CDD" id="cd00038">
    <property type="entry name" value="CAP_ED"/>
    <property type="match status" value="1"/>
</dbReference>
<dbReference type="Gene3D" id="2.60.120.10">
    <property type="entry name" value="Jelly Rolls"/>
    <property type="match status" value="2"/>
</dbReference>
<dbReference type="Proteomes" id="UP001190700">
    <property type="component" value="Unassembled WGS sequence"/>
</dbReference>
<organism evidence="2 3">
    <name type="scientific">Cymbomonas tetramitiformis</name>
    <dbReference type="NCBI Taxonomy" id="36881"/>
    <lineage>
        <taxon>Eukaryota</taxon>
        <taxon>Viridiplantae</taxon>
        <taxon>Chlorophyta</taxon>
        <taxon>Pyramimonadophyceae</taxon>
        <taxon>Pyramimonadales</taxon>
        <taxon>Pyramimonadaceae</taxon>
        <taxon>Cymbomonas</taxon>
    </lineage>
</organism>
<reference evidence="2 3" key="1">
    <citation type="journal article" date="2015" name="Genome Biol. Evol.">
        <title>Comparative Genomics of a Bacterivorous Green Alga Reveals Evolutionary Causalities and Consequences of Phago-Mixotrophic Mode of Nutrition.</title>
        <authorList>
            <person name="Burns J.A."/>
            <person name="Paasch A."/>
            <person name="Narechania A."/>
            <person name="Kim E."/>
        </authorList>
    </citation>
    <scope>NUCLEOTIDE SEQUENCE [LARGE SCALE GENOMIC DNA]</scope>
    <source>
        <strain evidence="2 3">PLY_AMNH</strain>
    </source>
</reference>
<dbReference type="SMART" id="SM00100">
    <property type="entry name" value="cNMP"/>
    <property type="match status" value="1"/>
</dbReference>
<protein>
    <recommendedName>
        <fullName evidence="1">Cyclic nucleotide-binding domain-containing protein</fullName>
    </recommendedName>
</protein>
<dbReference type="EMBL" id="LGRX02003965">
    <property type="protein sequence ID" value="KAK3281198.1"/>
    <property type="molecule type" value="Genomic_DNA"/>
</dbReference>
<proteinExistence type="predicted"/>
<dbReference type="Pfam" id="PF00027">
    <property type="entry name" value="cNMP_binding"/>
    <property type="match status" value="1"/>
</dbReference>
<dbReference type="PANTHER" id="PTHR23011">
    <property type="entry name" value="CYCLIC NUCLEOTIDE-BINDING DOMAIN CONTAINING PROTEIN"/>
    <property type="match status" value="1"/>
</dbReference>
<feature type="domain" description="Cyclic nucleotide-binding" evidence="1">
    <location>
        <begin position="83"/>
        <end position="172"/>
    </location>
</feature>
<name>A0AAE0GNL4_9CHLO</name>